<keyword evidence="2" id="KW-0238">DNA-binding</keyword>
<feature type="domain" description="HTH luxR-type" evidence="4">
    <location>
        <begin position="151"/>
        <end position="216"/>
    </location>
</feature>
<dbReference type="InterPro" id="IPR058245">
    <property type="entry name" value="NreC/VraR/RcsB-like_REC"/>
</dbReference>
<name>A0ABX7C5L6_9HYPH</name>
<accession>A0ABX7C5L6</accession>
<dbReference type="CDD" id="cd17535">
    <property type="entry name" value="REC_NarL-like"/>
    <property type="match status" value="1"/>
</dbReference>
<evidence type="ECO:0000256" key="1">
    <source>
        <dbReference type="ARBA" id="ARBA00022553"/>
    </source>
</evidence>
<dbReference type="Pfam" id="PF00196">
    <property type="entry name" value="GerE"/>
    <property type="match status" value="1"/>
</dbReference>
<dbReference type="RefSeq" id="WP_201661230.1">
    <property type="nucleotide sequence ID" value="NZ_CP068047.1"/>
</dbReference>
<dbReference type="PROSITE" id="PS50043">
    <property type="entry name" value="HTH_LUXR_2"/>
    <property type="match status" value="1"/>
</dbReference>
<dbReference type="Pfam" id="PF00072">
    <property type="entry name" value="Response_reg"/>
    <property type="match status" value="1"/>
</dbReference>
<dbReference type="EMBL" id="CP068047">
    <property type="protein sequence ID" value="QQR37301.1"/>
    <property type="molecule type" value="Genomic_DNA"/>
</dbReference>
<reference evidence="6 7" key="1">
    <citation type="submission" date="2021-01" db="EMBL/GenBank/DDBJ databases">
        <title>Genome seq and assembly of Devosia sp. G19.</title>
        <authorList>
            <person name="Chhetri G."/>
        </authorList>
    </citation>
    <scope>NUCLEOTIDE SEQUENCE [LARGE SCALE GENOMIC DNA]</scope>
    <source>
        <strain evidence="6 7">G19</strain>
    </source>
</reference>
<dbReference type="InterPro" id="IPR016032">
    <property type="entry name" value="Sig_transdc_resp-reg_C-effctor"/>
</dbReference>
<dbReference type="Proteomes" id="UP000595460">
    <property type="component" value="Chromosome"/>
</dbReference>
<feature type="domain" description="Response regulatory" evidence="5">
    <location>
        <begin position="10"/>
        <end position="128"/>
    </location>
</feature>
<dbReference type="InterPro" id="IPR001789">
    <property type="entry name" value="Sig_transdc_resp-reg_receiver"/>
</dbReference>
<dbReference type="SMART" id="SM00448">
    <property type="entry name" value="REC"/>
    <property type="match status" value="1"/>
</dbReference>
<dbReference type="CDD" id="cd06170">
    <property type="entry name" value="LuxR_C_like"/>
    <property type="match status" value="1"/>
</dbReference>
<dbReference type="Gene3D" id="3.40.50.2300">
    <property type="match status" value="1"/>
</dbReference>
<dbReference type="PANTHER" id="PTHR43214">
    <property type="entry name" value="TWO-COMPONENT RESPONSE REGULATOR"/>
    <property type="match status" value="1"/>
</dbReference>
<keyword evidence="7" id="KW-1185">Reference proteome</keyword>
<dbReference type="PROSITE" id="PS50110">
    <property type="entry name" value="RESPONSE_REGULATORY"/>
    <property type="match status" value="1"/>
</dbReference>
<dbReference type="InterPro" id="IPR039420">
    <property type="entry name" value="WalR-like"/>
</dbReference>
<gene>
    <name evidence="6" type="ORF">JI749_06755</name>
</gene>
<evidence type="ECO:0000313" key="6">
    <source>
        <dbReference type="EMBL" id="QQR37301.1"/>
    </source>
</evidence>
<protein>
    <submittedName>
        <fullName evidence="6">Response regulator transcription factor</fullName>
    </submittedName>
</protein>
<dbReference type="InterPro" id="IPR011006">
    <property type="entry name" value="CheY-like_superfamily"/>
</dbReference>
<evidence type="ECO:0000259" key="5">
    <source>
        <dbReference type="PROSITE" id="PS50110"/>
    </source>
</evidence>
<sequence length="218" mass="23951">MTADAMPPRLCLLIEDQPRTRDWMLGVLAAAFPDLRIETVGTLKAAHAWLDRHGAGLWLAIVDIGLPDGSGVDIVRRLQRENPDVLPVVATIYDDDAHLFEAIAAGARGYVLKDEEADLLVSYLRRIERGEPPLSPSIAHRMLSHFRAPTVVKDEAGLSPRETEVLTLLARGLTVSETATRLGLQPQTVASYVKVIYQKLCITSRAEATREAVRRGLA</sequence>
<dbReference type="InterPro" id="IPR000792">
    <property type="entry name" value="Tscrpt_reg_LuxR_C"/>
</dbReference>
<dbReference type="SUPFAM" id="SSF46894">
    <property type="entry name" value="C-terminal effector domain of the bipartite response regulators"/>
    <property type="match status" value="1"/>
</dbReference>
<evidence type="ECO:0000259" key="4">
    <source>
        <dbReference type="PROSITE" id="PS50043"/>
    </source>
</evidence>
<evidence type="ECO:0000256" key="2">
    <source>
        <dbReference type="ARBA" id="ARBA00023125"/>
    </source>
</evidence>
<evidence type="ECO:0000256" key="3">
    <source>
        <dbReference type="PROSITE-ProRule" id="PRU00169"/>
    </source>
</evidence>
<organism evidence="6 7">
    <name type="scientific">Devosia oryziradicis</name>
    <dbReference type="NCBI Taxonomy" id="2801335"/>
    <lineage>
        <taxon>Bacteria</taxon>
        <taxon>Pseudomonadati</taxon>
        <taxon>Pseudomonadota</taxon>
        <taxon>Alphaproteobacteria</taxon>
        <taxon>Hyphomicrobiales</taxon>
        <taxon>Devosiaceae</taxon>
        <taxon>Devosia</taxon>
    </lineage>
</organism>
<evidence type="ECO:0000313" key="7">
    <source>
        <dbReference type="Proteomes" id="UP000595460"/>
    </source>
</evidence>
<feature type="modified residue" description="4-aspartylphosphate" evidence="3">
    <location>
        <position position="63"/>
    </location>
</feature>
<dbReference type="PRINTS" id="PR00038">
    <property type="entry name" value="HTHLUXR"/>
</dbReference>
<dbReference type="SUPFAM" id="SSF52172">
    <property type="entry name" value="CheY-like"/>
    <property type="match status" value="1"/>
</dbReference>
<dbReference type="SMART" id="SM00421">
    <property type="entry name" value="HTH_LUXR"/>
    <property type="match status" value="1"/>
</dbReference>
<proteinExistence type="predicted"/>
<keyword evidence="1 3" id="KW-0597">Phosphoprotein</keyword>